<feature type="region of interest" description="Disordered" evidence="6">
    <location>
        <begin position="433"/>
        <end position="453"/>
    </location>
</feature>
<comment type="function">
    <text evidence="5">Part of the Tol-Pal system, which plays a role in outer membrane invagination during cell division and is important for maintaining outer membrane integrity.</text>
</comment>
<dbReference type="InterPro" id="IPR011659">
    <property type="entry name" value="WD40"/>
</dbReference>
<comment type="subunit">
    <text evidence="5">The Tol-Pal system is composed of five core proteins: the inner membrane proteins TolA, TolQ and TolR, the periplasmic protein TolB and the outer membrane protein Pal. They form a network linking the inner and outer membranes and the peptidoglycan layer.</text>
</comment>
<proteinExistence type="inferred from homology"/>
<evidence type="ECO:0000313" key="8">
    <source>
        <dbReference type="EMBL" id="MFC3052956.1"/>
    </source>
</evidence>
<dbReference type="Pfam" id="PF04052">
    <property type="entry name" value="TolB_N"/>
    <property type="match status" value="1"/>
</dbReference>
<evidence type="ECO:0000256" key="6">
    <source>
        <dbReference type="SAM" id="MobiDB-lite"/>
    </source>
</evidence>
<dbReference type="Gene3D" id="3.40.50.10070">
    <property type="entry name" value="TolB, N-terminal domain"/>
    <property type="match status" value="1"/>
</dbReference>
<keyword evidence="4 5" id="KW-0574">Periplasm</keyword>
<organism evidence="8 9">
    <name type="scientific">Kordiimonas pumila</name>
    <dbReference type="NCBI Taxonomy" id="2161677"/>
    <lineage>
        <taxon>Bacteria</taxon>
        <taxon>Pseudomonadati</taxon>
        <taxon>Pseudomonadota</taxon>
        <taxon>Alphaproteobacteria</taxon>
        <taxon>Kordiimonadales</taxon>
        <taxon>Kordiimonadaceae</taxon>
        <taxon>Kordiimonas</taxon>
    </lineage>
</organism>
<feature type="chain" id="PRO_5044914170" description="Tol-Pal system protein TolB" evidence="5">
    <location>
        <begin position="26"/>
        <end position="453"/>
    </location>
</feature>
<dbReference type="PANTHER" id="PTHR36842:SF1">
    <property type="entry name" value="PROTEIN TOLB"/>
    <property type="match status" value="1"/>
</dbReference>
<keyword evidence="5" id="KW-0132">Cell division</keyword>
<evidence type="ECO:0000313" key="9">
    <source>
        <dbReference type="Proteomes" id="UP001595444"/>
    </source>
</evidence>
<reference evidence="9" key="1">
    <citation type="journal article" date="2019" name="Int. J. Syst. Evol. Microbiol.">
        <title>The Global Catalogue of Microorganisms (GCM) 10K type strain sequencing project: providing services to taxonomists for standard genome sequencing and annotation.</title>
        <authorList>
            <consortium name="The Broad Institute Genomics Platform"/>
            <consortium name="The Broad Institute Genome Sequencing Center for Infectious Disease"/>
            <person name="Wu L."/>
            <person name="Ma J."/>
        </authorList>
    </citation>
    <scope>NUCLEOTIDE SEQUENCE [LARGE SCALE GENOMIC DNA]</scope>
    <source>
        <strain evidence="9">KCTC 62164</strain>
    </source>
</reference>
<evidence type="ECO:0000256" key="1">
    <source>
        <dbReference type="ARBA" id="ARBA00004418"/>
    </source>
</evidence>
<keyword evidence="3 5" id="KW-0732">Signal</keyword>
<protein>
    <recommendedName>
        <fullName evidence="5">Tol-Pal system protein TolB</fullName>
    </recommendedName>
</protein>
<dbReference type="Gene3D" id="2.120.10.30">
    <property type="entry name" value="TolB, C-terminal domain"/>
    <property type="match status" value="1"/>
</dbReference>
<comment type="caution">
    <text evidence="8">The sequence shown here is derived from an EMBL/GenBank/DDBJ whole genome shotgun (WGS) entry which is preliminary data.</text>
</comment>
<dbReference type="SUPFAM" id="SSF52964">
    <property type="entry name" value="TolB, N-terminal domain"/>
    <property type="match status" value="1"/>
</dbReference>
<keyword evidence="5" id="KW-0131">Cell cycle</keyword>
<evidence type="ECO:0000256" key="2">
    <source>
        <dbReference type="ARBA" id="ARBA00009820"/>
    </source>
</evidence>
<dbReference type="InterPro" id="IPR014167">
    <property type="entry name" value="Tol-Pal_TolB"/>
</dbReference>
<dbReference type="NCBIfam" id="TIGR02800">
    <property type="entry name" value="propeller_TolB"/>
    <property type="match status" value="1"/>
</dbReference>
<feature type="signal peptide" evidence="5">
    <location>
        <begin position="1"/>
        <end position="25"/>
    </location>
</feature>
<dbReference type="InterPro" id="IPR011042">
    <property type="entry name" value="6-blade_b-propeller_TolB-like"/>
</dbReference>
<dbReference type="HAMAP" id="MF_00671">
    <property type="entry name" value="TolB"/>
    <property type="match status" value="1"/>
</dbReference>
<dbReference type="SUPFAM" id="SSF69304">
    <property type="entry name" value="Tricorn protease N-terminal domain"/>
    <property type="match status" value="1"/>
</dbReference>
<evidence type="ECO:0000256" key="3">
    <source>
        <dbReference type="ARBA" id="ARBA00022729"/>
    </source>
</evidence>
<dbReference type="Proteomes" id="UP001595444">
    <property type="component" value="Unassembled WGS sequence"/>
</dbReference>
<dbReference type="Pfam" id="PF07676">
    <property type="entry name" value="PD40"/>
    <property type="match status" value="3"/>
</dbReference>
<gene>
    <name evidence="5 8" type="primary">tolB</name>
    <name evidence="8" type="ORF">ACFOKA_13655</name>
</gene>
<comment type="similarity">
    <text evidence="2 5">Belongs to the TolB family.</text>
</comment>
<feature type="domain" description="TolB N-terminal" evidence="7">
    <location>
        <begin position="27"/>
        <end position="139"/>
    </location>
</feature>
<name>A0ABV7D761_9PROT</name>
<keyword evidence="9" id="KW-1185">Reference proteome</keyword>
<dbReference type="PANTHER" id="PTHR36842">
    <property type="entry name" value="PROTEIN TOLB HOMOLOG"/>
    <property type="match status" value="1"/>
</dbReference>
<dbReference type="EMBL" id="JBHRSL010000010">
    <property type="protein sequence ID" value="MFC3052956.1"/>
    <property type="molecule type" value="Genomic_DNA"/>
</dbReference>
<evidence type="ECO:0000256" key="4">
    <source>
        <dbReference type="ARBA" id="ARBA00022764"/>
    </source>
</evidence>
<feature type="compositionally biased region" description="Pro residues" evidence="6">
    <location>
        <begin position="444"/>
        <end position="453"/>
    </location>
</feature>
<evidence type="ECO:0000259" key="7">
    <source>
        <dbReference type="Pfam" id="PF04052"/>
    </source>
</evidence>
<dbReference type="RefSeq" id="WP_380083284.1">
    <property type="nucleotide sequence ID" value="NZ_CP061205.1"/>
</dbReference>
<accession>A0ABV7D761</accession>
<evidence type="ECO:0000256" key="5">
    <source>
        <dbReference type="HAMAP-Rule" id="MF_00671"/>
    </source>
</evidence>
<comment type="subcellular location">
    <subcellularLocation>
        <location evidence="1 5">Periplasm</location>
    </subcellularLocation>
</comment>
<sequence precursor="true">MIRKSVNRILGVILMCLVGASMAHAQLRVDVNRGTIDPVPIAIPDFVPVQDVETPTGTLSDIGVSISQVITSNLVSTGLFRAVDENAFIERITADVVAPNFASWRPLAVQGLVTGRLQIQPNGNLRVEFRLWDVVAEVQMEGVGYNTPVSNWRRIAHVISDRIYSRLTGEEGYFDTRIVYIAEQGDPLNRKKRLAIMDQDGANQQLLTDGSYLVLTPRFSPNRQEITFLSYFNDKPRVYLFNILSNRFEVLGDFPNMTFAPRFSPDGNKVVMSLAENGNTDVYVMDLRSRKMTRLTDNPGIDTSPSYSPDGRKITFNSDRGGSQQLYVMDSDGRNVHRISFGKGRYATPVWSPRGDLIAFTKIGDSKFRIGVMNPEGKGERLLTDAFQDEGPTWSPNGRVLMFFRTNPYDGSSASGRPSLWSVDLTGYNERKVSTPFDASDPAWSPPLPVTSK</sequence>
<dbReference type="InterPro" id="IPR007195">
    <property type="entry name" value="TolB_N"/>
</dbReference>